<keyword evidence="1" id="KW-0346">Stress response</keyword>
<dbReference type="Gene3D" id="2.60.40.790">
    <property type="match status" value="1"/>
</dbReference>
<dbReference type="PROSITE" id="PS51203">
    <property type="entry name" value="CS"/>
    <property type="match status" value="1"/>
</dbReference>
<evidence type="ECO:0000259" key="5">
    <source>
        <dbReference type="PROSITE" id="PS51203"/>
    </source>
</evidence>
<proteinExistence type="inferred from homology"/>
<dbReference type="PROSITE" id="PS01031">
    <property type="entry name" value="SHSP"/>
    <property type="match status" value="1"/>
</dbReference>
<dbReference type="AlphaFoldDB" id="A0A4S4MJ02"/>
<keyword evidence="7" id="KW-1185">Reference proteome</keyword>
<dbReference type="InterPro" id="IPR002068">
    <property type="entry name" value="A-crystallin/Hsp20_dom"/>
</dbReference>
<dbReference type="Proteomes" id="UP000308730">
    <property type="component" value="Unassembled WGS sequence"/>
</dbReference>
<reference evidence="6 7" key="1">
    <citation type="submission" date="2019-02" db="EMBL/GenBank/DDBJ databases">
        <title>Genome sequencing of the rare red list fungi Antrodiella citrinella (Flaviporus citrinellus).</title>
        <authorList>
            <person name="Buettner E."/>
            <person name="Kellner H."/>
        </authorList>
    </citation>
    <scope>NUCLEOTIDE SEQUENCE [LARGE SCALE GENOMIC DNA]</scope>
    <source>
        <strain evidence="6 7">DSM 108506</strain>
    </source>
</reference>
<dbReference type="InterPro" id="IPR031107">
    <property type="entry name" value="Small_HSP"/>
</dbReference>
<feature type="domain" description="CS" evidence="5">
    <location>
        <begin position="46"/>
        <end position="155"/>
    </location>
</feature>
<dbReference type="InterPro" id="IPR007052">
    <property type="entry name" value="CS_dom"/>
</dbReference>
<evidence type="ECO:0000256" key="3">
    <source>
        <dbReference type="RuleBase" id="RU003616"/>
    </source>
</evidence>
<gene>
    <name evidence="6" type="ORF">EUX98_g8023</name>
</gene>
<comment type="similarity">
    <text evidence="2 3">Belongs to the small heat shock protein (HSP20) family.</text>
</comment>
<evidence type="ECO:0000256" key="1">
    <source>
        <dbReference type="ARBA" id="ARBA00023016"/>
    </source>
</evidence>
<evidence type="ECO:0000259" key="4">
    <source>
        <dbReference type="PROSITE" id="PS01031"/>
    </source>
</evidence>
<evidence type="ECO:0000313" key="6">
    <source>
        <dbReference type="EMBL" id="THH23160.1"/>
    </source>
</evidence>
<dbReference type="EMBL" id="SGPM01000387">
    <property type="protein sequence ID" value="THH23160.1"/>
    <property type="molecule type" value="Genomic_DNA"/>
</dbReference>
<accession>A0A4S4MJ02</accession>
<feature type="domain" description="SHSP" evidence="4">
    <location>
        <begin position="42"/>
        <end position="155"/>
    </location>
</feature>
<dbReference type="CDD" id="cd06464">
    <property type="entry name" value="ACD_sHsps-like"/>
    <property type="match status" value="1"/>
</dbReference>
<dbReference type="Pfam" id="PF00011">
    <property type="entry name" value="HSP20"/>
    <property type="match status" value="1"/>
</dbReference>
<evidence type="ECO:0000256" key="2">
    <source>
        <dbReference type="PROSITE-ProRule" id="PRU00285"/>
    </source>
</evidence>
<dbReference type="OrthoDB" id="1431247at2759"/>
<protein>
    <submittedName>
        <fullName evidence="6">Uncharacterized protein</fullName>
    </submittedName>
</protein>
<dbReference type="InterPro" id="IPR008978">
    <property type="entry name" value="HSP20-like_chaperone"/>
</dbReference>
<evidence type="ECO:0000313" key="7">
    <source>
        <dbReference type="Proteomes" id="UP000308730"/>
    </source>
</evidence>
<name>A0A4S4MJ02_9APHY</name>
<dbReference type="PANTHER" id="PTHR11527">
    <property type="entry name" value="HEAT-SHOCK PROTEIN 20 FAMILY MEMBER"/>
    <property type="match status" value="1"/>
</dbReference>
<dbReference type="SUPFAM" id="SSF49764">
    <property type="entry name" value="HSP20-like chaperones"/>
    <property type="match status" value="1"/>
</dbReference>
<organism evidence="6 7">
    <name type="scientific">Antrodiella citrinella</name>
    <dbReference type="NCBI Taxonomy" id="2447956"/>
    <lineage>
        <taxon>Eukaryota</taxon>
        <taxon>Fungi</taxon>
        <taxon>Dikarya</taxon>
        <taxon>Basidiomycota</taxon>
        <taxon>Agaricomycotina</taxon>
        <taxon>Agaricomycetes</taxon>
        <taxon>Polyporales</taxon>
        <taxon>Steccherinaceae</taxon>
        <taxon>Antrodiella</taxon>
    </lineage>
</organism>
<comment type="caution">
    <text evidence="6">The sequence shown here is derived from an EMBL/GenBank/DDBJ whole genome shotgun (WGS) entry which is preliminary data.</text>
</comment>
<sequence>MSVSRFIYDPFYDFDHLFDEAFSARTGSGNNTNNQVERNVNAAPRSMRPRMDVHEDTQSNTVTVTFELPGLKKEDVNIDVHNNMLTVSGESKVCSEHDENGYAIRERRFGKFSRSVPLPQGIKNEDIKASLENGVLSVAFPQSTPEQAPKKIAIN</sequence>